<name>A0AAD5S1N0_9FUNG</name>
<proteinExistence type="inferred from homology"/>
<feature type="non-terminal residue" evidence="7">
    <location>
        <position position="1"/>
    </location>
</feature>
<dbReference type="Pfam" id="PF13855">
    <property type="entry name" value="LRR_8"/>
    <property type="match status" value="1"/>
</dbReference>
<evidence type="ECO:0000313" key="7">
    <source>
        <dbReference type="EMBL" id="KAJ3034951.1"/>
    </source>
</evidence>
<dbReference type="PROSITE" id="PS51450">
    <property type="entry name" value="LRR"/>
    <property type="match status" value="1"/>
</dbReference>
<dbReference type="GO" id="GO:0005968">
    <property type="term" value="C:Rab-protein geranylgeranyltransferase complex"/>
    <property type="evidence" value="ECO:0007669"/>
    <property type="project" value="TreeGrafter"/>
</dbReference>
<dbReference type="AlphaFoldDB" id="A0AAD5S1N0"/>
<comment type="function">
    <text evidence="6">Catalyzes the transfer of a geranyl-geranyl moiety from geranyl-geranyl pyrophosphate to cysteines occuring in specific C-terminal amino acid sequences.</text>
</comment>
<dbReference type="Gene3D" id="1.25.40.120">
    <property type="entry name" value="Protein prenylyltransferase"/>
    <property type="match status" value="1"/>
</dbReference>
<evidence type="ECO:0000256" key="3">
    <source>
        <dbReference type="ARBA" id="ARBA00022679"/>
    </source>
</evidence>
<gene>
    <name evidence="7" type="ORF">HK097_004329</name>
</gene>
<dbReference type="SUPFAM" id="SSF52058">
    <property type="entry name" value="L domain-like"/>
    <property type="match status" value="1"/>
</dbReference>
<evidence type="ECO:0000256" key="2">
    <source>
        <dbReference type="ARBA" id="ARBA00022602"/>
    </source>
</evidence>
<dbReference type="EMBL" id="JADGJD010002099">
    <property type="protein sequence ID" value="KAJ3034951.1"/>
    <property type="molecule type" value="Genomic_DNA"/>
</dbReference>
<comment type="similarity">
    <text evidence="1 6">Belongs to the protein prenyltransferase subunit alpha family.</text>
</comment>
<dbReference type="Gene3D" id="2.60.40.1130">
    <property type="entry name" value="Rab geranylgeranyltransferase alpha-subunit, insert domain"/>
    <property type="match status" value="1"/>
</dbReference>
<dbReference type="EC" id="2.5.1.60" evidence="6"/>
<keyword evidence="3 6" id="KW-0808">Transferase</keyword>
<evidence type="ECO:0000256" key="6">
    <source>
        <dbReference type="RuleBase" id="RU367120"/>
    </source>
</evidence>
<dbReference type="GO" id="GO:0097354">
    <property type="term" value="P:prenylation"/>
    <property type="evidence" value="ECO:0007669"/>
    <property type="project" value="UniProtKB-UniRule"/>
</dbReference>
<dbReference type="GO" id="GO:0004663">
    <property type="term" value="F:Rab geranylgeranyltransferase activity"/>
    <property type="evidence" value="ECO:0007669"/>
    <property type="project" value="UniProtKB-UniRule"/>
</dbReference>
<protein>
    <recommendedName>
        <fullName evidence="6">Geranylgeranyl transferase type-2 subunit alpha</fullName>
        <ecNumber evidence="6">2.5.1.60</ecNumber>
    </recommendedName>
    <alternativeName>
        <fullName evidence="6">Geranylgeranyl transferase type II subunit alpha</fullName>
    </alternativeName>
</protein>
<evidence type="ECO:0000256" key="4">
    <source>
        <dbReference type="ARBA" id="ARBA00022737"/>
    </source>
</evidence>
<dbReference type="InterPro" id="IPR032675">
    <property type="entry name" value="LRR_dom_sf"/>
</dbReference>
<organism evidence="7 8">
    <name type="scientific">Rhizophlyctis rosea</name>
    <dbReference type="NCBI Taxonomy" id="64517"/>
    <lineage>
        <taxon>Eukaryota</taxon>
        <taxon>Fungi</taxon>
        <taxon>Fungi incertae sedis</taxon>
        <taxon>Chytridiomycota</taxon>
        <taxon>Chytridiomycota incertae sedis</taxon>
        <taxon>Chytridiomycetes</taxon>
        <taxon>Rhizophlyctidales</taxon>
        <taxon>Rhizophlyctidaceae</taxon>
        <taxon>Rhizophlyctis</taxon>
    </lineage>
</organism>
<sequence length="476" mass="54117">MKDQRAMNSDETAKQTRCKRELRLVDQALQINPKSYWLWNHRRWTLESSPTPDWARELKLVDMLLDKDARNFHGWKYRRDVIANLPQRTPKDEFGFTTTKINQNFSNYSAWHYRSKLLTTTFTTAEEQQNAMQQDFEIVRNAVYTEPADQSAWLYQRWLLGKKPLPLAILGTCLLREDDRSALVFVFNQPTKITNPASISLTVDTEPVNHSGSLQSHYTPVHAIWLPTLPKGDEFVIAIEKDAFVSGSGGAFGGRVGRKVQLGDVQPGTVTIDPSHPIDSDPMTISTPETEDVVADARYQPPAIWSRESKSVEELVEVEPDSKWALLTLVYMMKEVTGRDEDAIRILEKLEKLDGMRAGYYRDLKSEFVLNRAINPPQQILASQTSPAESHTFTLTSVSLTSLPTSTLSNLYTIRHLDLSHNALRSMKFIEILPLLETIELEGNQIERVQGLGGLMRLRRVGVKGNRIRGVEGLRE</sequence>
<dbReference type="Pfam" id="PF01239">
    <property type="entry name" value="PPTA"/>
    <property type="match status" value="4"/>
</dbReference>
<dbReference type="SUPFAM" id="SSF48439">
    <property type="entry name" value="Protein prenylyltransferase"/>
    <property type="match status" value="1"/>
</dbReference>
<dbReference type="PANTHER" id="PTHR11129">
    <property type="entry name" value="PROTEIN FARNESYLTRANSFERASE ALPHA SUBUNIT/RAB GERANYLGERANYL TRANSFERASE ALPHA SUBUNIT"/>
    <property type="match status" value="1"/>
</dbReference>
<dbReference type="PANTHER" id="PTHR11129:SF2">
    <property type="entry name" value="GERANYLGERANYL TRANSFERASE TYPE-2 SUBUNIT ALPHA"/>
    <property type="match status" value="1"/>
</dbReference>
<reference evidence="7" key="1">
    <citation type="submission" date="2020-05" db="EMBL/GenBank/DDBJ databases">
        <title>Phylogenomic resolution of chytrid fungi.</title>
        <authorList>
            <person name="Stajich J.E."/>
            <person name="Amses K."/>
            <person name="Simmons R."/>
            <person name="Seto K."/>
            <person name="Myers J."/>
            <person name="Bonds A."/>
            <person name="Quandt C.A."/>
            <person name="Barry K."/>
            <person name="Liu P."/>
            <person name="Grigoriev I."/>
            <person name="Longcore J.E."/>
            <person name="James T.Y."/>
        </authorList>
    </citation>
    <scope>NUCLEOTIDE SEQUENCE</scope>
    <source>
        <strain evidence="7">JEL0318</strain>
    </source>
</reference>
<evidence type="ECO:0000256" key="1">
    <source>
        <dbReference type="ARBA" id="ARBA00006734"/>
    </source>
</evidence>
<comment type="catalytic activity">
    <reaction evidence="5 6">
        <text>geranylgeranyl diphosphate + L-cysteinyl-[protein] = S-geranylgeranyl-L-cysteinyl-[protein] + diphosphate</text>
        <dbReference type="Rhea" id="RHEA:21240"/>
        <dbReference type="Rhea" id="RHEA-COMP:10131"/>
        <dbReference type="Rhea" id="RHEA-COMP:11537"/>
        <dbReference type="ChEBI" id="CHEBI:29950"/>
        <dbReference type="ChEBI" id="CHEBI:33019"/>
        <dbReference type="ChEBI" id="CHEBI:57533"/>
        <dbReference type="ChEBI" id="CHEBI:86021"/>
        <dbReference type="EC" id="2.5.1.60"/>
    </reaction>
</comment>
<comment type="caution">
    <text evidence="7">The sequence shown here is derived from an EMBL/GenBank/DDBJ whole genome shotgun (WGS) entry which is preliminary data.</text>
</comment>
<dbReference type="InterPro" id="IPR002088">
    <property type="entry name" value="Prenyl_trans_a"/>
</dbReference>
<keyword evidence="8" id="KW-1185">Reference proteome</keyword>
<evidence type="ECO:0000313" key="8">
    <source>
        <dbReference type="Proteomes" id="UP001212841"/>
    </source>
</evidence>
<accession>A0AAD5S1N0</accession>
<dbReference type="Proteomes" id="UP001212841">
    <property type="component" value="Unassembled WGS sequence"/>
</dbReference>
<keyword evidence="2 6" id="KW-0637">Prenyltransferase</keyword>
<dbReference type="InterPro" id="IPR001611">
    <property type="entry name" value="Leu-rich_rpt"/>
</dbReference>
<dbReference type="Gene3D" id="3.80.10.10">
    <property type="entry name" value="Ribonuclease Inhibitor"/>
    <property type="match status" value="1"/>
</dbReference>
<keyword evidence="4" id="KW-0677">Repeat</keyword>
<evidence type="ECO:0000256" key="5">
    <source>
        <dbReference type="ARBA" id="ARBA00047658"/>
    </source>
</evidence>
<dbReference type="PROSITE" id="PS51147">
    <property type="entry name" value="PFTA"/>
    <property type="match status" value="3"/>
</dbReference>